<keyword evidence="1" id="KW-0732">Signal</keyword>
<dbReference type="Proteomes" id="UP001319104">
    <property type="component" value="Unassembled WGS sequence"/>
</dbReference>
<evidence type="ECO:0000313" key="3">
    <source>
        <dbReference type="Proteomes" id="UP001319104"/>
    </source>
</evidence>
<feature type="chain" id="PRO_5043028278" description="Lipocalin-like domain-containing protein" evidence="1">
    <location>
        <begin position="22"/>
        <end position="165"/>
    </location>
</feature>
<dbReference type="RefSeq" id="WP_213944359.1">
    <property type="nucleotide sequence ID" value="NZ_JAHCMY010000002.1"/>
</dbReference>
<feature type="signal peptide" evidence="1">
    <location>
        <begin position="1"/>
        <end position="21"/>
    </location>
</feature>
<comment type="caution">
    <text evidence="2">The sequence shown here is derived from an EMBL/GenBank/DDBJ whole genome shotgun (WGS) entry which is preliminary data.</text>
</comment>
<keyword evidence="3" id="KW-1185">Reference proteome</keyword>
<accession>A0AAP2CH31</accession>
<evidence type="ECO:0000313" key="2">
    <source>
        <dbReference type="EMBL" id="MBS9523469.1"/>
    </source>
</evidence>
<dbReference type="AlphaFoldDB" id="A0AAP2CH31"/>
<evidence type="ECO:0000256" key="1">
    <source>
        <dbReference type="SAM" id="SignalP"/>
    </source>
</evidence>
<organism evidence="2 3">
    <name type="scientific">Litoribacter ruber</name>
    <dbReference type="NCBI Taxonomy" id="702568"/>
    <lineage>
        <taxon>Bacteria</taxon>
        <taxon>Pseudomonadati</taxon>
        <taxon>Bacteroidota</taxon>
        <taxon>Cytophagia</taxon>
        <taxon>Cytophagales</taxon>
        <taxon>Cyclobacteriaceae</taxon>
        <taxon>Litoribacter</taxon>
    </lineage>
</organism>
<evidence type="ECO:0008006" key="4">
    <source>
        <dbReference type="Google" id="ProtNLM"/>
    </source>
</evidence>
<dbReference type="EMBL" id="JAHCMY010000002">
    <property type="protein sequence ID" value="MBS9523469.1"/>
    <property type="molecule type" value="Genomic_DNA"/>
</dbReference>
<gene>
    <name evidence="2" type="ORF">KI659_05485</name>
</gene>
<proteinExistence type="predicted"/>
<dbReference type="PROSITE" id="PS51257">
    <property type="entry name" value="PROKAR_LIPOPROTEIN"/>
    <property type="match status" value="1"/>
</dbReference>
<sequence length="165" mass="18760">MMMKYSVFAGLIAVILFSACQEDNSITTETSVEGQWELQGFRSNWIDDMISVDEMDYSDSYTFRADGTFTKFNTVLGSELSGTFEEIIPDIGDNVNHVKNLRLSFNPDELENLLNAEDVSGWNQEHQFHVFYGSNETEELSLHPDGTLSNAGFAWRDGPIYIYKK</sequence>
<reference evidence="2 3" key="1">
    <citation type="submission" date="2021-05" db="EMBL/GenBank/DDBJ databases">
        <authorList>
            <person name="Zhang Z.D."/>
            <person name="Osman G."/>
        </authorList>
    </citation>
    <scope>NUCLEOTIDE SEQUENCE [LARGE SCALE GENOMIC DNA]</scope>
    <source>
        <strain evidence="2 3">KCTC 32217</strain>
    </source>
</reference>
<protein>
    <recommendedName>
        <fullName evidence="4">Lipocalin-like domain-containing protein</fullName>
    </recommendedName>
</protein>
<name>A0AAP2CH31_9BACT</name>